<evidence type="ECO:0000313" key="2">
    <source>
        <dbReference type="Proteomes" id="UP001162992"/>
    </source>
</evidence>
<evidence type="ECO:0000313" key="1">
    <source>
        <dbReference type="EMBL" id="KAJ7527695.1"/>
    </source>
</evidence>
<comment type="caution">
    <text evidence="1">The sequence shown here is derived from an EMBL/GenBank/DDBJ whole genome shotgun (WGS) entry which is preliminary data.</text>
</comment>
<keyword evidence="2" id="KW-1185">Reference proteome</keyword>
<protein>
    <submittedName>
        <fullName evidence="1">Uncharacterized protein</fullName>
    </submittedName>
</protein>
<proteinExistence type="predicted"/>
<name>A0ACC2BDC4_DIPCM</name>
<gene>
    <name evidence="1" type="ORF">O6H91_16G066900</name>
</gene>
<dbReference type="Proteomes" id="UP001162992">
    <property type="component" value="Chromosome 16"/>
</dbReference>
<organism evidence="1 2">
    <name type="scientific">Diphasiastrum complanatum</name>
    <name type="common">Issler's clubmoss</name>
    <name type="synonym">Lycopodium complanatum</name>
    <dbReference type="NCBI Taxonomy" id="34168"/>
    <lineage>
        <taxon>Eukaryota</taxon>
        <taxon>Viridiplantae</taxon>
        <taxon>Streptophyta</taxon>
        <taxon>Embryophyta</taxon>
        <taxon>Tracheophyta</taxon>
        <taxon>Lycopodiopsida</taxon>
        <taxon>Lycopodiales</taxon>
        <taxon>Lycopodiaceae</taxon>
        <taxon>Lycopodioideae</taxon>
        <taxon>Diphasiastrum</taxon>
    </lineage>
</organism>
<accession>A0ACC2BDC4</accession>
<sequence length="121" mass="13534">MMKTNNNHRLSNGGDLDLPQGLVSLLPEDPYEQLDVARRITALAIGGRVYKLEAEAGRLRQKVGEKEELISGLQQRIVDVERNLQETTAHLSHALDEQVFGRLVLQILDLFLGGAYTSHFI</sequence>
<reference evidence="2" key="1">
    <citation type="journal article" date="2024" name="Proc. Natl. Acad. Sci. U.S.A.">
        <title>Extraordinary preservation of gene collinearity over three hundred million years revealed in homosporous lycophytes.</title>
        <authorList>
            <person name="Li C."/>
            <person name="Wickell D."/>
            <person name="Kuo L.Y."/>
            <person name="Chen X."/>
            <person name="Nie B."/>
            <person name="Liao X."/>
            <person name="Peng D."/>
            <person name="Ji J."/>
            <person name="Jenkins J."/>
            <person name="Williams M."/>
            <person name="Shu S."/>
            <person name="Plott C."/>
            <person name="Barry K."/>
            <person name="Rajasekar S."/>
            <person name="Grimwood J."/>
            <person name="Han X."/>
            <person name="Sun S."/>
            <person name="Hou Z."/>
            <person name="He W."/>
            <person name="Dai G."/>
            <person name="Sun C."/>
            <person name="Schmutz J."/>
            <person name="Leebens-Mack J.H."/>
            <person name="Li F.W."/>
            <person name="Wang L."/>
        </authorList>
    </citation>
    <scope>NUCLEOTIDE SEQUENCE [LARGE SCALE GENOMIC DNA]</scope>
    <source>
        <strain evidence="2">cv. PW_Plant_1</strain>
    </source>
</reference>
<dbReference type="EMBL" id="CM055107">
    <property type="protein sequence ID" value="KAJ7527695.1"/>
    <property type="molecule type" value="Genomic_DNA"/>
</dbReference>